<protein>
    <submittedName>
        <fullName evidence="5">Alkanesulfonates ABC transporter ATP-binding protein / Sulfonate ABC transporter, ATP-binding subunit SsuB</fullName>
    </submittedName>
</protein>
<evidence type="ECO:0000256" key="2">
    <source>
        <dbReference type="ARBA" id="ARBA00022741"/>
    </source>
</evidence>
<dbReference type="InterPro" id="IPR003439">
    <property type="entry name" value="ABC_transporter-like_ATP-bd"/>
</dbReference>
<dbReference type="PANTHER" id="PTHR42788:SF13">
    <property type="entry name" value="ALIPHATIC SULFONATES IMPORT ATP-BINDING PROTEIN SSUB"/>
    <property type="match status" value="1"/>
</dbReference>
<accession>A0A1R4KA43</accession>
<evidence type="ECO:0000256" key="1">
    <source>
        <dbReference type="ARBA" id="ARBA00022448"/>
    </source>
</evidence>
<dbReference type="Gene3D" id="3.40.50.300">
    <property type="entry name" value="P-loop containing nucleotide triphosphate hydrolases"/>
    <property type="match status" value="1"/>
</dbReference>
<dbReference type="SMART" id="SM00382">
    <property type="entry name" value="AAA"/>
    <property type="match status" value="1"/>
</dbReference>
<dbReference type="PROSITE" id="PS00211">
    <property type="entry name" value="ABC_TRANSPORTER_1"/>
    <property type="match status" value="1"/>
</dbReference>
<gene>
    <name evidence="5" type="ORF">FM119_12465</name>
</gene>
<name>A0A1R4KA43_9MICO</name>
<evidence type="ECO:0000256" key="3">
    <source>
        <dbReference type="ARBA" id="ARBA00022840"/>
    </source>
</evidence>
<evidence type="ECO:0000313" key="5">
    <source>
        <dbReference type="EMBL" id="SJN41180.1"/>
    </source>
</evidence>
<feature type="domain" description="ABC transporter" evidence="4">
    <location>
        <begin position="13"/>
        <end position="241"/>
    </location>
</feature>
<evidence type="ECO:0000259" key="4">
    <source>
        <dbReference type="PROSITE" id="PS50893"/>
    </source>
</evidence>
<dbReference type="RefSeq" id="WP_087138487.1">
    <property type="nucleotide sequence ID" value="NZ_FUKR01000072.1"/>
</dbReference>
<dbReference type="InterPro" id="IPR003593">
    <property type="entry name" value="AAA+_ATPase"/>
</dbReference>
<dbReference type="EMBL" id="FUKR01000072">
    <property type="protein sequence ID" value="SJN41180.1"/>
    <property type="molecule type" value="Genomic_DNA"/>
</dbReference>
<dbReference type="GO" id="GO:0016887">
    <property type="term" value="F:ATP hydrolysis activity"/>
    <property type="evidence" value="ECO:0007669"/>
    <property type="project" value="InterPro"/>
</dbReference>
<keyword evidence="3 5" id="KW-0067">ATP-binding</keyword>
<dbReference type="PROSITE" id="PS50893">
    <property type="entry name" value="ABC_TRANSPORTER_2"/>
    <property type="match status" value="1"/>
</dbReference>
<dbReference type="InterPro" id="IPR027417">
    <property type="entry name" value="P-loop_NTPase"/>
</dbReference>
<dbReference type="Pfam" id="PF00005">
    <property type="entry name" value="ABC_tran"/>
    <property type="match status" value="1"/>
</dbReference>
<evidence type="ECO:0000313" key="6">
    <source>
        <dbReference type="Proteomes" id="UP000196778"/>
    </source>
</evidence>
<dbReference type="Proteomes" id="UP000196778">
    <property type="component" value="Unassembled WGS sequence"/>
</dbReference>
<dbReference type="OrthoDB" id="8773773at2"/>
<proteinExistence type="predicted"/>
<sequence>MSSTETLTRQPRVTVAGVSKQFGEVTALTDVDLVLGDREFVSVVGASGCGKSTLLSIIAGLEAPTTGSASIAGAEILGPGRDRGVVFQQATLLPWLSALDNVVFALDGEQGLSKRDRVERAREALAQVGLTGFEQAYPAQLSGGMQQRVALARSLAYGPSVLLMDEPFGALDALTRRTMQELLTQVWERNRMTVMLITHDIEEAVFLSDRVVAMTPRPGKVAAEYAIELPRPRTPDVIGNDAFREYYRDILDLIHRG</sequence>
<keyword evidence="1" id="KW-0813">Transport</keyword>
<dbReference type="InterPro" id="IPR017871">
    <property type="entry name" value="ABC_transporter-like_CS"/>
</dbReference>
<dbReference type="AlphaFoldDB" id="A0A1R4KA43"/>
<keyword evidence="6" id="KW-1185">Reference proteome</keyword>
<keyword evidence="2" id="KW-0547">Nucleotide-binding</keyword>
<dbReference type="SUPFAM" id="SSF52540">
    <property type="entry name" value="P-loop containing nucleoside triphosphate hydrolases"/>
    <property type="match status" value="1"/>
</dbReference>
<dbReference type="GO" id="GO:0005524">
    <property type="term" value="F:ATP binding"/>
    <property type="evidence" value="ECO:0007669"/>
    <property type="project" value="UniProtKB-KW"/>
</dbReference>
<reference evidence="6" key="1">
    <citation type="submission" date="2017-02" db="EMBL/GenBank/DDBJ databases">
        <authorList>
            <person name="Dridi B."/>
        </authorList>
    </citation>
    <scope>NUCLEOTIDE SEQUENCE [LARGE SCALE GENOMIC DNA]</scope>
    <source>
        <strain evidence="6">EB411</strain>
    </source>
</reference>
<organism evidence="5 6">
    <name type="scientific">Mycetocola reblochoni REB411</name>
    <dbReference type="NCBI Taxonomy" id="1255698"/>
    <lineage>
        <taxon>Bacteria</taxon>
        <taxon>Bacillati</taxon>
        <taxon>Actinomycetota</taxon>
        <taxon>Actinomycetes</taxon>
        <taxon>Micrococcales</taxon>
        <taxon>Microbacteriaceae</taxon>
        <taxon>Mycetocola</taxon>
    </lineage>
</organism>
<dbReference type="PANTHER" id="PTHR42788">
    <property type="entry name" value="TAURINE IMPORT ATP-BINDING PROTEIN-RELATED"/>
    <property type="match status" value="1"/>
</dbReference>
<dbReference type="CDD" id="cd03293">
    <property type="entry name" value="ABC_NrtD_SsuB_transporters"/>
    <property type="match status" value="1"/>
</dbReference>
<dbReference type="InterPro" id="IPR050166">
    <property type="entry name" value="ABC_transporter_ATP-bind"/>
</dbReference>